<dbReference type="AlphaFoldDB" id="A0A9P0LIT6"/>
<sequence>MTSWSIKEEDTLKSLIVYGITKINMGMKLALEKTEVIILSGDKMTSACAKRCRSVLAVAAIFALGVLIAIVWVQFGQSVSKHRLHSINVTSLQSAQRKSDGTMVDRKGKDGKDECVNEQGHRLMAYNFESDRNMFGFYY</sequence>
<evidence type="ECO:0000313" key="3">
    <source>
        <dbReference type="Proteomes" id="UP001152888"/>
    </source>
</evidence>
<keyword evidence="3" id="KW-1185">Reference proteome</keyword>
<keyword evidence="1" id="KW-1133">Transmembrane helix</keyword>
<evidence type="ECO:0000313" key="2">
    <source>
        <dbReference type="EMBL" id="CAH1996421.1"/>
    </source>
</evidence>
<comment type="caution">
    <text evidence="2">The sequence shown here is derived from an EMBL/GenBank/DDBJ whole genome shotgun (WGS) entry which is preliminary data.</text>
</comment>
<dbReference type="Proteomes" id="UP001152888">
    <property type="component" value="Unassembled WGS sequence"/>
</dbReference>
<evidence type="ECO:0000256" key="1">
    <source>
        <dbReference type="SAM" id="Phobius"/>
    </source>
</evidence>
<accession>A0A9P0LIT6</accession>
<protein>
    <submittedName>
        <fullName evidence="2">Uncharacterized protein</fullName>
    </submittedName>
</protein>
<dbReference type="EMBL" id="CAKOFQ010007260">
    <property type="protein sequence ID" value="CAH1996421.1"/>
    <property type="molecule type" value="Genomic_DNA"/>
</dbReference>
<organism evidence="2 3">
    <name type="scientific">Acanthoscelides obtectus</name>
    <name type="common">Bean weevil</name>
    <name type="synonym">Bruchus obtectus</name>
    <dbReference type="NCBI Taxonomy" id="200917"/>
    <lineage>
        <taxon>Eukaryota</taxon>
        <taxon>Metazoa</taxon>
        <taxon>Ecdysozoa</taxon>
        <taxon>Arthropoda</taxon>
        <taxon>Hexapoda</taxon>
        <taxon>Insecta</taxon>
        <taxon>Pterygota</taxon>
        <taxon>Neoptera</taxon>
        <taxon>Endopterygota</taxon>
        <taxon>Coleoptera</taxon>
        <taxon>Polyphaga</taxon>
        <taxon>Cucujiformia</taxon>
        <taxon>Chrysomeloidea</taxon>
        <taxon>Chrysomelidae</taxon>
        <taxon>Bruchinae</taxon>
        <taxon>Bruchini</taxon>
        <taxon>Acanthoscelides</taxon>
    </lineage>
</organism>
<dbReference type="OrthoDB" id="6713757at2759"/>
<gene>
    <name evidence="2" type="ORF">ACAOBT_LOCUS23207</name>
</gene>
<feature type="transmembrane region" description="Helical" evidence="1">
    <location>
        <begin position="54"/>
        <end position="75"/>
    </location>
</feature>
<proteinExistence type="predicted"/>
<keyword evidence="1" id="KW-0472">Membrane</keyword>
<keyword evidence="1" id="KW-0812">Transmembrane</keyword>
<reference evidence="2" key="1">
    <citation type="submission" date="2022-03" db="EMBL/GenBank/DDBJ databases">
        <authorList>
            <person name="Sayadi A."/>
        </authorList>
    </citation>
    <scope>NUCLEOTIDE SEQUENCE</scope>
</reference>
<name>A0A9P0LIT6_ACAOB</name>